<evidence type="ECO:0000313" key="3">
    <source>
        <dbReference type="EMBL" id="USW59259.1"/>
    </source>
</evidence>
<evidence type="ECO:0000313" key="4">
    <source>
        <dbReference type="Proteomes" id="UP001056384"/>
    </source>
</evidence>
<dbReference type="EMBL" id="CP099429">
    <property type="protein sequence ID" value="USW59259.1"/>
    <property type="molecule type" value="Genomic_DNA"/>
</dbReference>
<keyword evidence="1" id="KW-0732">Signal</keyword>
<proteinExistence type="predicted"/>
<dbReference type="GO" id="GO:0008195">
    <property type="term" value="F:phosphatidate phosphatase activity"/>
    <property type="evidence" value="ECO:0007669"/>
    <property type="project" value="InterPro"/>
</dbReference>
<protein>
    <submittedName>
        <fullName evidence="3">Phosphatidate phosphatase APP1, catalytic domain-containing protein</fullName>
    </submittedName>
</protein>
<dbReference type="InterPro" id="IPR052935">
    <property type="entry name" value="Mg2+_PAP"/>
</dbReference>
<dbReference type="PANTHER" id="PTHR28208">
    <property type="entry name" value="PHOSPHATIDATE PHOSPHATASE APP1"/>
    <property type="match status" value="1"/>
</dbReference>
<organism evidence="3 4">
    <name type="scientific">Septoria linicola</name>
    <dbReference type="NCBI Taxonomy" id="215465"/>
    <lineage>
        <taxon>Eukaryota</taxon>
        <taxon>Fungi</taxon>
        <taxon>Dikarya</taxon>
        <taxon>Ascomycota</taxon>
        <taxon>Pezizomycotina</taxon>
        <taxon>Dothideomycetes</taxon>
        <taxon>Dothideomycetidae</taxon>
        <taxon>Mycosphaerellales</taxon>
        <taxon>Mycosphaerellaceae</taxon>
        <taxon>Septoria</taxon>
    </lineage>
</organism>
<evidence type="ECO:0000259" key="2">
    <source>
        <dbReference type="Pfam" id="PF09949"/>
    </source>
</evidence>
<dbReference type="PANTHER" id="PTHR28208:SF2">
    <property type="entry name" value="PHOSPHATIDATE PHOSPHATASE APP1 CATALYTIC DOMAIN-CONTAINING PROTEIN"/>
    <property type="match status" value="1"/>
</dbReference>
<reference evidence="3" key="1">
    <citation type="submission" date="2022-06" db="EMBL/GenBank/DDBJ databases">
        <title>Complete genome sequences of two strains of the flax pathogen Septoria linicola.</title>
        <authorList>
            <person name="Lapalu N."/>
            <person name="Simon A."/>
            <person name="Demenou B."/>
            <person name="Paumier D."/>
            <person name="Guillot M.-P."/>
            <person name="Gout L."/>
            <person name="Valade R."/>
        </authorList>
    </citation>
    <scope>NUCLEOTIDE SEQUENCE</scope>
    <source>
        <strain evidence="3">SE15195</strain>
    </source>
</reference>
<dbReference type="InterPro" id="IPR019236">
    <property type="entry name" value="APP1_cat"/>
</dbReference>
<dbReference type="AlphaFoldDB" id="A0A9Q9B1J6"/>
<name>A0A9Q9B1J6_9PEZI</name>
<dbReference type="GO" id="GO:0030479">
    <property type="term" value="C:actin cortical patch"/>
    <property type="evidence" value="ECO:0007669"/>
    <property type="project" value="TreeGrafter"/>
</dbReference>
<accession>A0A9Q9B1J6</accession>
<feature type="signal peptide" evidence="1">
    <location>
        <begin position="1"/>
        <end position="16"/>
    </location>
</feature>
<keyword evidence="4" id="KW-1185">Reference proteome</keyword>
<dbReference type="Pfam" id="PF09949">
    <property type="entry name" value="APP1_cat"/>
    <property type="match status" value="1"/>
</dbReference>
<feature type="chain" id="PRO_5040440400" evidence="1">
    <location>
        <begin position="17"/>
        <end position="340"/>
    </location>
</feature>
<dbReference type="OrthoDB" id="414243at2759"/>
<sequence length="340" mass="39271">MLLLRRLLCLPLIASAAFLDNATVTIASDVDDILRVTEVWNLRRAIRNVFTDPFEPLLGMPELYRDYAQVKGTQFAYITDALTTWGESYISGIPHYPNGSVEVRELRLAQLKSFLSFRQNSIQKLIDQDTNQKFILVGDFATPGLSDAYARLALKNPRQVQCLFMFDIRATNPADLFVPATKLLSNKKLSNRWTVFETAADFHQESLAYLRRLNETTDENFGCEMLLYRQKAFLDLLHNKHINGFGAMTKTIMNMFVTQMQCLMLSPWRPSPQCRYDRREGTWYPRHKKFESNGRLQDWKSLPDTVINGTRYDRMCHYDGRFYVVNGTCPDLSTNGTQKT</sequence>
<gene>
    <name evidence="3" type="ORF">Slin15195_G125780</name>
</gene>
<feature type="domain" description="Phosphatidate phosphatase APP1 catalytic" evidence="2">
    <location>
        <begin position="25"/>
        <end position="165"/>
    </location>
</feature>
<dbReference type="Proteomes" id="UP001056384">
    <property type="component" value="Chromosome 12"/>
</dbReference>
<evidence type="ECO:0000256" key="1">
    <source>
        <dbReference type="SAM" id="SignalP"/>
    </source>
</evidence>